<dbReference type="PANTHER" id="PTHR30151:SF0">
    <property type="entry name" value="ABC TRANSPORTER PERMEASE PROTEIN MJ0413-RELATED"/>
    <property type="match status" value="1"/>
</dbReference>
<dbReference type="InterPro" id="IPR000515">
    <property type="entry name" value="MetI-like"/>
</dbReference>
<feature type="transmembrane region" description="Helical" evidence="7">
    <location>
        <begin position="98"/>
        <end position="117"/>
    </location>
</feature>
<evidence type="ECO:0000256" key="1">
    <source>
        <dbReference type="ARBA" id="ARBA00004651"/>
    </source>
</evidence>
<keyword evidence="5 7" id="KW-1133">Transmembrane helix</keyword>
<dbReference type="Proteomes" id="UP001501598">
    <property type="component" value="Unassembled WGS sequence"/>
</dbReference>
<evidence type="ECO:0000256" key="2">
    <source>
        <dbReference type="ARBA" id="ARBA00022448"/>
    </source>
</evidence>
<comment type="caution">
    <text evidence="9">The sequence shown here is derived from an EMBL/GenBank/DDBJ whole genome shotgun (WGS) entry which is preliminary data.</text>
</comment>
<dbReference type="CDD" id="cd06261">
    <property type="entry name" value="TM_PBP2"/>
    <property type="match status" value="1"/>
</dbReference>
<dbReference type="EMBL" id="BAABGT010000029">
    <property type="protein sequence ID" value="GAA4544971.1"/>
    <property type="molecule type" value="Genomic_DNA"/>
</dbReference>
<keyword evidence="6 7" id="KW-0472">Membrane</keyword>
<organism evidence="9 10">
    <name type="scientific">Pseudonocardia xishanensis</name>
    <dbReference type="NCBI Taxonomy" id="630995"/>
    <lineage>
        <taxon>Bacteria</taxon>
        <taxon>Bacillati</taxon>
        <taxon>Actinomycetota</taxon>
        <taxon>Actinomycetes</taxon>
        <taxon>Pseudonocardiales</taxon>
        <taxon>Pseudonocardiaceae</taxon>
        <taxon>Pseudonocardia</taxon>
    </lineage>
</organism>
<gene>
    <name evidence="9" type="ORF">GCM10023175_24100</name>
</gene>
<feature type="transmembrane region" description="Helical" evidence="7">
    <location>
        <begin position="218"/>
        <end position="240"/>
    </location>
</feature>
<feature type="transmembrane region" description="Helical" evidence="7">
    <location>
        <begin position="64"/>
        <end position="86"/>
    </location>
</feature>
<reference evidence="10" key="1">
    <citation type="journal article" date="2019" name="Int. J. Syst. Evol. Microbiol.">
        <title>The Global Catalogue of Microorganisms (GCM) 10K type strain sequencing project: providing services to taxonomists for standard genome sequencing and annotation.</title>
        <authorList>
            <consortium name="The Broad Institute Genomics Platform"/>
            <consortium name="The Broad Institute Genome Sequencing Center for Infectious Disease"/>
            <person name="Wu L."/>
            <person name="Ma J."/>
        </authorList>
    </citation>
    <scope>NUCLEOTIDE SEQUENCE [LARGE SCALE GENOMIC DNA]</scope>
    <source>
        <strain evidence="10">JCM 17906</strain>
    </source>
</reference>
<evidence type="ECO:0000256" key="6">
    <source>
        <dbReference type="ARBA" id="ARBA00023136"/>
    </source>
</evidence>
<comment type="subcellular location">
    <subcellularLocation>
        <location evidence="1 7">Cell membrane</location>
        <topology evidence="1 7">Multi-pass membrane protein</topology>
    </subcellularLocation>
</comment>
<evidence type="ECO:0000313" key="10">
    <source>
        <dbReference type="Proteomes" id="UP001501598"/>
    </source>
</evidence>
<name>A0ABP8RQB5_9PSEU</name>
<evidence type="ECO:0000256" key="4">
    <source>
        <dbReference type="ARBA" id="ARBA00022692"/>
    </source>
</evidence>
<evidence type="ECO:0000256" key="3">
    <source>
        <dbReference type="ARBA" id="ARBA00022475"/>
    </source>
</evidence>
<evidence type="ECO:0000313" key="9">
    <source>
        <dbReference type="EMBL" id="GAA4544971.1"/>
    </source>
</evidence>
<evidence type="ECO:0000256" key="5">
    <source>
        <dbReference type="ARBA" id="ARBA00022989"/>
    </source>
</evidence>
<feature type="transmembrane region" description="Helical" evidence="7">
    <location>
        <begin position="176"/>
        <end position="198"/>
    </location>
</feature>
<keyword evidence="4 7" id="KW-0812">Transmembrane</keyword>
<dbReference type="RefSeq" id="WP_345416099.1">
    <property type="nucleotide sequence ID" value="NZ_BAABGT010000029.1"/>
</dbReference>
<feature type="transmembrane region" description="Helical" evidence="7">
    <location>
        <begin position="7"/>
        <end position="25"/>
    </location>
</feature>
<evidence type="ECO:0000259" key="8">
    <source>
        <dbReference type="PROSITE" id="PS50928"/>
    </source>
</evidence>
<protein>
    <submittedName>
        <fullName evidence="9">ABC transporter permease</fullName>
    </submittedName>
</protein>
<keyword evidence="3" id="KW-1003">Cell membrane</keyword>
<evidence type="ECO:0000256" key="7">
    <source>
        <dbReference type="RuleBase" id="RU363032"/>
    </source>
</evidence>
<dbReference type="Gene3D" id="1.10.3720.10">
    <property type="entry name" value="MetI-like"/>
    <property type="match status" value="1"/>
</dbReference>
<dbReference type="PROSITE" id="PS50928">
    <property type="entry name" value="ABC_TM1"/>
    <property type="match status" value="1"/>
</dbReference>
<dbReference type="InterPro" id="IPR035906">
    <property type="entry name" value="MetI-like_sf"/>
</dbReference>
<comment type="similarity">
    <text evidence="7">Belongs to the binding-protein-dependent transport system permease family.</text>
</comment>
<keyword evidence="2 7" id="KW-0813">Transport</keyword>
<dbReference type="PANTHER" id="PTHR30151">
    <property type="entry name" value="ALKANE SULFONATE ABC TRANSPORTER-RELATED, MEMBRANE SUBUNIT"/>
    <property type="match status" value="1"/>
</dbReference>
<proteinExistence type="inferred from homology"/>
<accession>A0ABP8RQB5</accession>
<dbReference type="SUPFAM" id="SSF161098">
    <property type="entry name" value="MetI-like"/>
    <property type="match status" value="1"/>
</dbReference>
<keyword evidence="10" id="KW-1185">Reference proteome</keyword>
<sequence>MTRALSRFALPLALPVTMAVVWWFASSGSTSVYYPPLRDDVRAFADAWLFDQVDSDLVPSMIRFATGFGIAVVLGITMGTALGISARARRALSPVTEFFRAMPIAALVPAGLIMLGAGARMEAALIAFGSTWPILLSTTDGVRATDPAMVEMGRSYGLSRAARVRRVIIPSALPQVFAGLRIALALALQVMIIANMLSGTNGLGYVVLEAQRTFNIPGMWAGILALALLGLTVNLVFVAVEHRVLAWHRGWRAAELRND</sequence>
<dbReference type="Pfam" id="PF00528">
    <property type="entry name" value="BPD_transp_1"/>
    <property type="match status" value="1"/>
</dbReference>
<feature type="domain" description="ABC transmembrane type-1" evidence="8">
    <location>
        <begin position="57"/>
        <end position="241"/>
    </location>
</feature>